<evidence type="ECO:0000256" key="1">
    <source>
        <dbReference type="ARBA" id="ARBA00022741"/>
    </source>
</evidence>
<dbReference type="InterPro" id="IPR001245">
    <property type="entry name" value="Ser-Thr/Tyr_kinase_cat_dom"/>
</dbReference>
<dbReference type="Gene3D" id="3.30.505.10">
    <property type="entry name" value="SH2 domain"/>
    <property type="match status" value="2"/>
</dbReference>
<reference evidence="4" key="1">
    <citation type="journal article" date="2007" name="Science">
        <title>Draft genome of the filarial nematode parasite Brugia malayi.</title>
        <authorList>
            <person name="Ghedin E."/>
            <person name="Wang S."/>
            <person name="Spiro D."/>
            <person name="Caler E."/>
            <person name="Zhao Q."/>
            <person name="Crabtree J."/>
            <person name="Allen J.E."/>
            <person name="Delcher A.L."/>
            <person name="Guiliano D.B."/>
            <person name="Miranda-Saavedra D."/>
            <person name="Angiuoli S.V."/>
            <person name="Creasy T."/>
            <person name="Amedeo P."/>
            <person name="Haas B."/>
            <person name="El-Sayed N.M."/>
            <person name="Wortman J.R."/>
            <person name="Feldblyum T."/>
            <person name="Tallon L."/>
            <person name="Schatz M."/>
            <person name="Shumway M."/>
            <person name="Koo H."/>
            <person name="Salzberg S.L."/>
            <person name="Schobel S."/>
            <person name="Pertea M."/>
            <person name="Pop M."/>
            <person name="White O."/>
            <person name="Barton G.J."/>
            <person name="Carlow C.K."/>
            <person name="Crawford M.J."/>
            <person name="Daub J."/>
            <person name="Dimmic M.W."/>
            <person name="Estes C.F."/>
            <person name="Foster J.M."/>
            <person name="Ganatra M."/>
            <person name="Gregory W.F."/>
            <person name="Johnson N.M."/>
            <person name="Jin J."/>
            <person name="Komuniecki R."/>
            <person name="Korf I."/>
            <person name="Kumar S."/>
            <person name="Laney S."/>
            <person name="Li B.W."/>
            <person name="Li W."/>
            <person name="Lindblom T.H."/>
            <person name="Lustigman S."/>
            <person name="Ma D."/>
            <person name="Maina C.V."/>
            <person name="Martin D.M."/>
            <person name="McCarter J.P."/>
            <person name="McReynolds L."/>
            <person name="Mitreva M."/>
            <person name="Nutman T.B."/>
            <person name="Parkinson J."/>
            <person name="Peregrin-Alvarez J.M."/>
            <person name="Poole C."/>
            <person name="Ren Q."/>
            <person name="Saunders L."/>
            <person name="Sluder A.E."/>
            <person name="Smith K."/>
            <person name="Stanke M."/>
            <person name="Unnasch T.R."/>
            <person name="Ware J."/>
            <person name="Wei A.D."/>
            <person name="Weil G."/>
            <person name="Williams D.J."/>
            <person name="Zhang Y."/>
            <person name="Williams S.A."/>
            <person name="Fraser-Liggett C."/>
            <person name="Slatko B."/>
            <person name="Blaxter M.L."/>
            <person name="Scott A.L."/>
        </authorList>
    </citation>
    <scope>NUCLEOTIDE SEQUENCE</scope>
    <source>
        <strain evidence="4">FR3</strain>
    </source>
</reference>
<dbReference type="PROSITE" id="PS50011">
    <property type="entry name" value="PROTEIN_KINASE_DOM"/>
    <property type="match status" value="1"/>
</dbReference>
<dbReference type="GO" id="GO:0006950">
    <property type="term" value="P:response to stress"/>
    <property type="evidence" value="ECO:0007669"/>
    <property type="project" value="UniProtKB-ARBA"/>
</dbReference>
<dbReference type="InterPro" id="IPR050198">
    <property type="entry name" value="Non-receptor_tyrosine_kinases"/>
</dbReference>
<dbReference type="SUPFAM" id="SSF56112">
    <property type="entry name" value="Protein kinase-like (PK-like)"/>
    <property type="match status" value="1"/>
</dbReference>
<dbReference type="CDD" id="cd10361">
    <property type="entry name" value="SH2_Fps_family"/>
    <property type="match status" value="1"/>
</dbReference>
<evidence type="ECO:0000256" key="2">
    <source>
        <dbReference type="ARBA" id="ARBA00022840"/>
    </source>
</evidence>
<proteinExistence type="predicted"/>
<evidence type="ECO:0000259" key="3">
    <source>
        <dbReference type="PROSITE" id="PS50011"/>
    </source>
</evidence>
<dbReference type="InterPro" id="IPR035849">
    <property type="entry name" value="Fes/Fps/Fer_SH2"/>
</dbReference>
<dbReference type="GO" id="GO:0004672">
    <property type="term" value="F:protein kinase activity"/>
    <property type="evidence" value="ECO:0007669"/>
    <property type="project" value="InterPro"/>
</dbReference>
<keyword evidence="1" id="KW-0547">Nucleotide-binding</keyword>
<feature type="domain" description="Protein kinase" evidence="3">
    <location>
        <begin position="236"/>
        <end position="497"/>
    </location>
</feature>
<dbReference type="GO" id="GO:0005524">
    <property type="term" value="F:ATP binding"/>
    <property type="evidence" value="ECO:0007669"/>
    <property type="project" value="UniProtKB-KW"/>
</dbReference>
<reference evidence="4" key="2">
    <citation type="submission" date="2012-12" db="EMBL/GenBank/DDBJ databases">
        <authorList>
            <person name="Gao Y.W."/>
            <person name="Fan S.T."/>
            <person name="Sun H.T."/>
            <person name="Wang Z."/>
            <person name="Gao X.L."/>
            <person name="Li Y.G."/>
            <person name="Wang T.C."/>
            <person name="Zhang K."/>
            <person name="Xu W.W."/>
            <person name="Yu Z.J."/>
            <person name="Xia X.Z."/>
        </authorList>
    </citation>
    <scope>NUCLEOTIDE SEQUENCE</scope>
    <source>
        <strain evidence="4">FR3</strain>
    </source>
</reference>
<sequence length="497" mass="57705">MSTSTVRIFEERMDPDLRNRKILHGYMPLADAKTVLTKEGDYLLRLMGYKGQLVCVLSVYHNGEVITVCINRMNKLYFFNDDYKDHSIGSLLHWHQNTKTPVTPKQIVLKNPIFLASWNLMPSCIVRLLRDISECYRMRTYEVLVCVEKEKIQAAAMLLTSQLVCVLSVYHNGEVITVCINRMNKLYFFNDDYKDHSIGSLLHWHQNTKTPVTPKQIVLKNPIFLASWNLMPSCIVRLLRDISECYRMRTYEVLVCVEKEKIQAAAMLLTSKQLVIESRKQFLAEARILKKLSHPNILQFYGVIITALPFTMIVGLCQMKLLTLLQKKEARKDQKARYAAEAAAALKYLTEKGYVHKDVKAENCLIDRNMKLKLANFCYAGSDRCPLFIHKEPLESISVGWLAPETMLRHDFSKETDVWAFGVLMWEIYEDGDIPYRGLSNMEIRSFVIHSQRRLPLPKKAPMKVKKIMIRCWEEDPSRRPTFQELESTLGIVKDEH</sequence>
<dbReference type="WormBase" id="Bm8409">
    <property type="protein sequence ID" value="BM45085"/>
    <property type="gene ID" value="WBGene00228670"/>
</dbReference>
<evidence type="ECO:0000313" key="4">
    <source>
        <dbReference type="EMBL" id="CRZ22287.1"/>
    </source>
</evidence>
<dbReference type="SUPFAM" id="SSF55550">
    <property type="entry name" value="SH2 domain"/>
    <property type="match status" value="2"/>
</dbReference>
<organism evidence="4">
    <name type="scientific">Brugia malayi</name>
    <name type="common">Filarial nematode worm</name>
    <dbReference type="NCBI Taxonomy" id="6279"/>
    <lineage>
        <taxon>Eukaryota</taxon>
        <taxon>Metazoa</taxon>
        <taxon>Ecdysozoa</taxon>
        <taxon>Nematoda</taxon>
        <taxon>Chromadorea</taxon>
        <taxon>Rhabditida</taxon>
        <taxon>Spirurina</taxon>
        <taxon>Spiruromorpha</taxon>
        <taxon>Filarioidea</taxon>
        <taxon>Onchocercidae</taxon>
        <taxon>Brugia</taxon>
    </lineage>
</organism>
<dbReference type="Pfam" id="PF07714">
    <property type="entry name" value="PK_Tyr_Ser-Thr"/>
    <property type="match status" value="1"/>
</dbReference>
<dbReference type="EMBL" id="LN856220">
    <property type="protein sequence ID" value="CRZ22287.1"/>
    <property type="molecule type" value="Genomic_DNA"/>
</dbReference>
<dbReference type="PANTHER" id="PTHR24418">
    <property type="entry name" value="TYROSINE-PROTEIN KINASE"/>
    <property type="match status" value="1"/>
</dbReference>
<name>A0A158T1E4_BRUMA</name>
<dbReference type="InterPro" id="IPR036860">
    <property type="entry name" value="SH2_dom_sf"/>
</dbReference>
<dbReference type="InterPro" id="IPR000719">
    <property type="entry name" value="Prot_kinase_dom"/>
</dbReference>
<dbReference type="Gene3D" id="1.10.510.10">
    <property type="entry name" value="Transferase(Phosphotransferase) domain 1"/>
    <property type="match status" value="1"/>
</dbReference>
<keyword evidence="2" id="KW-0067">ATP-binding</keyword>
<gene>
    <name evidence="4 5" type="ORF">Bm8409</name>
    <name evidence="4" type="ORF">BM_Bm8409</name>
</gene>
<dbReference type="InterPro" id="IPR011009">
    <property type="entry name" value="Kinase-like_dom_sf"/>
</dbReference>
<dbReference type="PROSITE" id="PS00108">
    <property type="entry name" value="PROTEIN_KINASE_ST"/>
    <property type="match status" value="1"/>
</dbReference>
<dbReference type="InterPro" id="IPR008271">
    <property type="entry name" value="Ser/Thr_kinase_AS"/>
</dbReference>
<evidence type="ECO:0000313" key="5">
    <source>
        <dbReference type="WormBase" id="Bm8409"/>
    </source>
</evidence>
<accession>A0A158T1E4</accession>
<protein>
    <submittedName>
        <fullName evidence="4">Bm8409</fullName>
    </submittedName>
</protein>
<dbReference type="PRINTS" id="PR00109">
    <property type="entry name" value="TYRKINASE"/>
</dbReference>
<dbReference type="AlphaFoldDB" id="A0A158T1E4"/>
<dbReference type="SMART" id="SM00220">
    <property type="entry name" value="S_TKc"/>
    <property type="match status" value="1"/>
</dbReference>